<proteinExistence type="predicted"/>
<gene>
    <name evidence="1" type="ORF">PVK06_048744</name>
</gene>
<comment type="caution">
    <text evidence="1">The sequence shown here is derived from an EMBL/GenBank/DDBJ whole genome shotgun (WGS) entry which is preliminary data.</text>
</comment>
<dbReference type="EMBL" id="JARKNE010000013">
    <property type="protein sequence ID" value="KAK5772455.1"/>
    <property type="molecule type" value="Genomic_DNA"/>
</dbReference>
<dbReference type="Proteomes" id="UP001358586">
    <property type="component" value="Chromosome 13"/>
</dbReference>
<keyword evidence="2" id="KW-1185">Reference proteome</keyword>
<name>A0ABR0MHA5_GOSAR</name>
<sequence>MRIQECISSEFLMNPNIWHLKVPLVVYTTVEMHELDVVMQQFGFRQMIPPTPQDIEDLHHIDLRRRTDENWPTFHAEYINVWNHRRHDKPYLLVEETKGKQRYEKRPRWTLRHPRFGTDAALDPSSTPMQG</sequence>
<evidence type="ECO:0000313" key="2">
    <source>
        <dbReference type="Proteomes" id="UP001358586"/>
    </source>
</evidence>
<organism evidence="1 2">
    <name type="scientific">Gossypium arboreum</name>
    <name type="common">Tree cotton</name>
    <name type="synonym">Gossypium nanking</name>
    <dbReference type="NCBI Taxonomy" id="29729"/>
    <lineage>
        <taxon>Eukaryota</taxon>
        <taxon>Viridiplantae</taxon>
        <taxon>Streptophyta</taxon>
        <taxon>Embryophyta</taxon>
        <taxon>Tracheophyta</taxon>
        <taxon>Spermatophyta</taxon>
        <taxon>Magnoliopsida</taxon>
        <taxon>eudicotyledons</taxon>
        <taxon>Gunneridae</taxon>
        <taxon>Pentapetalae</taxon>
        <taxon>rosids</taxon>
        <taxon>malvids</taxon>
        <taxon>Malvales</taxon>
        <taxon>Malvaceae</taxon>
        <taxon>Malvoideae</taxon>
        <taxon>Gossypium</taxon>
    </lineage>
</organism>
<accession>A0ABR0MHA5</accession>
<evidence type="ECO:0008006" key="3">
    <source>
        <dbReference type="Google" id="ProtNLM"/>
    </source>
</evidence>
<reference evidence="1 2" key="1">
    <citation type="submission" date="2023-03" db="EMBL/GenBank/DDBJ databases">
        <title>WGS of Gossypium arboreum.</title>
        <authorList>
            <person name="Yu D."/>
        </authorList>
    </citation>
    <scope>NUCLEOTIDE SEQUENCE [LARGE SCALE GENOMIC DNA]</scope>
    <source>
        <tissue evidence="1">Leaf</tissue>
    </source>
</reference>
<evidence type="ECO:0000313" key="1">
    <source>
        <dbReference type="EMBL" id="KAK5772455.1"/>
    </source>
</evidence>
<protein>
    <recommendedName>
        <fullName evidence="3">Serine/threonine-protein phosphatase 7 long form homolog</fullName>
    </recommendedName>
</protein>